<dbReference type="Gene3D" id="1.10.10.10">
    <property type="entry name" value="Winged helix-like DNA-binding domain superfamily/Winged helix DNA-binding domain"/>
    <property type="match status" value="1"/>
</dbReference>
<dbReference type="InterPro" id="IPR036388">
    <property type="entry name" value="WH-like_DNA-bd_sf"/>
</dbReference>
<evidence type="ECO:0000313" key="2">
    <source>
        <dbReference type="EMBL" id="ROL53769.1"/>
    </source>
</evidence>
<dbReference type="SUPFAM" id="SSF46689">
    <property type="entry name" value="Homeodomain-like"/>
    <property type="match status" value="1"/>
</dbReference>
<dbReference type="Gene3D" id="3.30.420.10">
    <property type="entry name" value="Ribonuclease H-like superfamily/Ribonuclease H"/>
    <property type="match status" value="1"/>
</dbReference>
<dbReference type="GO" id="GO:0006313">
    <property type="term" value="P:DNA transposition"/>
    <property type="evidence" value="ECO:0007669"/>
    <property type="project" value="InterPro"/>
</dbReference>
<dbReference type="InterPro" id="IPR009057">
    <property type="entry name" value="Homeodomain-like_sf"/>
</dbReference>
<dbReference type="OrthoDB" id="10045182at2759"/>
<accession>A0A3N0Z5K9</accession>
<reference evidence="2 3" key="1">
    <citation type="submission" date="2018-10" db="EMBL/GenBank/DDBJ databases">
        <title>Genome assembly for a Yunnan-Guizhou Plateau 3E fish, Anabarilius grahami (Regan), and its evolutionary and genetic applications.</title>
        <authorList>
            <person name="Jiang W."/>
        </authorList>
    </citation>
    <scope>NUCLEOTIDE SEQUENCE [LARGE SCALE GENOMIC DNA]</scope>
    <source>
        <strain evidence="2">AG-KIZ</strain>
        <tissue evidence="2">Muscle</tissue>
    </source>
</reference>
<keyword evidence="3" id="KW-1185">Reference proteome</keyword>
<dbReference type="EMBL" id="RJVU01007700">
    <property type="protein sequence ID" value="ROL53769.1"/>
    <property type="molecule type" value="Genomic_DNA"/>
</dbReference>
<sequence>MGKRKDLSEFDKGQIVMARRLGQSISKTAALVGCSRSAVVSIYQKCFKEGTVVNRRQGHGRPRLIDARGERRLARVVQSNRRATVAQIAQEVNAGSDRKVSEYTVYTVYRIHSASHCRPVRAPMLTPDHHRKRQQWTREHQNWTTEQWKKEAWSDELRLLLHHVDGRVPYGNRICG</sequence>
<organism evidence="2 3">
    <name type="scientific">Anabarilius grahami</name>
    <name type="common">Kanglang fish</name>
    <name type="synonym">Barilius grahami</name>
    <dbReference type="NCBI Taxonomy" id="495550"/>
    <lineage>
        <taxon>Eukaryota</taxon>
        <taxon>Metazoa</taxon>
        <taxon>Chordata</taxon>
        <taxon>Craniata</taxon>
        <taxon>Vertebrata</taxon>
        <taxon>Euteleostomi</taxon>
        <taxon>Actinopterygii</taxon>
        <taxon>Neopterygii</taxon>
        <taxon>Teleostei</taxon>
        <taxon>Ostariophysi</taxon>
        <taxon>Cypriniformes</taxon>
        <taxon>Xenocyprididae</taxon>
        <taxon>Xenocypridinae</taxon>
        <taxon>Xenocypridinae incertae sedis</taxon>
        <taxon>Anabarilius</taxon>
    </lineage>
</organism>
<gene>
    <name evidence="2" type="ORF">DPX16_9469</name>
</gene>
<proteinExistence type="predicted"/>
<dbReference type="Proteomes" id="UP000281406">
    <property type="component" value="Unassembled WGS sequence"/>
</dbReference>
<dbReference type="GO" id="GO:0003677">
    <property type="term" value="F:DNA binding"/>
    <property type="evidence" value="ECO:0007669"/>
    <property type="project" value="InterPro"/>
</dbReference>
<dbReference type="GO" id="GO:0015074">
    <property type="term" value="P:DNA integration"/>
    <property type="evidence" value="ECO:0007669"/>
    <property type="project" value="InterPro"/>
</dbReference>
<protein>
    <submittedName>
        <fullName evidence="2">Transposable element Tcb1 transposase</fullName>
    </submittedName>
</protein>
<evidence type="ECO:0000313" key="3">
    <source>
        <dbReference type="Proteomes" id="UP000281406"/>
    </source>
</evidence>
<feature type="domain" description="Transposase Tc1-like" evidence="1">
    <location>
        <begin position="71"/>
        <end position="142"/>
    </location>
</feature>
<dbReference type="InterPro" id="IPR036397">
    <property type="entry name" value="RNaseH_sf"/>
</dbReference>
<dbReference type="InterPro" id="IPR002492">
    <property type="entry name" value="Transposase_Tc1-like"/>
</dbReference>
<comment type="caution">
    <text evidence="2">The sequence shown here is derived from an EMBL/GenBank/DDBJ whole genome shotgun (WGS) entry which is preliminary data.</text>
</comment>
<evidence type="ECO:0000259" key="1">
    <source>
        <dbReference type="Pfam" id="PF01498"/>
    </source>
</evidence>
<name>A0A3N0Z5K9_ANAGA</name>
<dbReference type="AlphaFoldDB" id="A0A3N0Z5K9"/>
<dbReference type="Pfam" id="PF01498">
    <property type="entry name" value="HTH_Tnp_Tc3_2"/>
    <property type="match status" value="1"/>
</dbReference>